<keyword evidence="3" id="KW-1185">Reference proteome</keyword>
<evidence type="ECO:0000259" key="1">
    <source>
        <dbReference type="Pfam" id="PF01402"/>
    </source>
</evidence>
<dbReference type="Gene3D" id="1.10.1220.10">
    <property type="entry name" value="Met repressor-like"/>
    <property type="match status" value="1"/>
</dbReference>
<reference evidence="2 3" key="1">
    <citation type="journal article" date="2016" name="Sci. Rep.">
        <title>Metabolic traits of an uncultured archaeal lineage -MSBL1- from brine pools of the Red Sea.</title>
        <authorList>
            <person name="Mwirichia R."/>
            <person name="Alam I."/>
            <person name="Rashid M."/>
            <person name="Vinu M."/>
            <person name="Ba-Alawi W."/>
            <person name="Anthony Kamau A."/>
            <person name="Kamanda Ngugi D."/>
            <person name="Goker M."/>
            <person name="Klenk H.P."/>
            <person name="Bajic V."/>
            <person name="Stingl U."/>
        </authorList>
    </citation>
    <scope>NUCLEOTIDE SEQUENCE [LARGE SCALE GENOMIC DNA]</scope>
    <source>
        <strain evidence="2">SCGC-AAA259A05</strain>
    </source>
</reference>
<dbReference type="SUPFAM" id="SSF47598">
    <property type="entry name" value="Ribbon-helix-helix"/>
    <property type="match status" value="1"/>
</dbReference>
<feature type="domain" description="Ribbon-helix-helix protein CopG" evidence="1">
    <location>
        <begin position="11"/>
        <end position="45"/>
    </location>
</feature>
<evidence type="ECO:0000313" key="3">
    <source>
        <dbReference type="Proteomes" id="UP000070163"/>
    </source>
</evidence>
<dbReference type="CDD" id="cd22231">
    <property type="entry name" value="RHH_NikR_HicB-like"/>
    <property type="match status" value="1"/>
</dbReference>
<dbReference type="PANTHER" id="PTHR36215">
    <property type="entry name" value="BLL4998 PROTEIN"/>
    <property type="match status" value="1"/>
</dbReference>
<dbReference type="PANTHER" id="PTHR36215:SF1">
    <property type="entry name" value="BLL4998 PROTEIN"/>
    <property type="match status" value="1"/>
</dbReference>
<dbReference type="InterPro" id="IPR010985">
    <property type="entry name" value="Ribbon_hlx_hlx"/>
</dbReference>
<dbReference type="EMBL" id="LHXJ01000001">
    <property type="protein sequence ID" value="KXA91749.1"/>
    <property type="molecule type" value="Genomic_DNA"/>
</dbReference>
<gene>
    <name evidence="2" type="ORF">AKJ57_00205</name>
</gene>
<organism evidence="2 3">
    <name type="scientific">candidate division MSBL1 archaeon SCGC-AAA259A05</name>
    <dbReference type="NCBI Taxonomy" id="1698259"/>
    <lineage>
        <taxon>Archaea</taxon>
        <taxon>Methanobacteriati</taxon>
        <taxon>Methanobacteriota</taxon>
        <taxon>candidate division MSBL1</taxon>
    </lineage>
</organism>
<evidence type="ECO:0000313" key="2">
    <source>
        <dbReference type="EMBL" id="KXA91749.1"/>
    </source>
</evidence>
<accession>A0A133UC55</accession>
<name>A0A133UC55_9EURY</name>
<proteinExistence type="predicted"/>
<dbReference type="Proteomes" id="UP000070163">
    <property type="component" value="Unassembled WGS sequence"/>
</dbReference>
<dbReference type="Pfam" id="PF01402">
    <property type="entry name" value="RHH_1"/>
    <property type="match status" value="1"/>
</dbReference>
<comment type="caution">
    <text evidence="2">The sequence shown here is derived from an EMBL/GenBank/DDBJ whole genome shotgun (WGS) entry which is preliminary data.</text>
</comment>
<protein>
    <recommendedName>
        <fullName evidence="1">Ribbon-helix-helix protein CopG domain-containing protein</fullName>
    </recommendedName>
</protein>
<sequence length="66" mass="7770">MIRMESVPTKMTKKLLEELDRLVEEGWYASRSEAIRDAVRELAERRKLDRLEDAIEGDIEWGLHGQ</sequence>
<dbReference type="GO" id="GO:0006355">
    <property type="term" value="P:regulation of DNA-templated transcription"/>
    <property type="evidence" value="ECO:0007669"/>
    <property type="project" value="InterPro"/>
</dbReference>
<dbReference type="AlphaFoldDB" id="A0A133UC55"/>
<dbReference type="InterPro" id="IPR002145">
    <property type="entry name" value="CopG"/>
</dbReference>
<dbReference type="InterPro" id="IPR013321">
    <property type="entry name" value="Arc_rbn_hlx_hlx"/>
</dbReference>